<organism evidence="6 7">
    <name type="scientific">Pristionchus fissidentatus</name>
    <dbReference type="NCBI Taxonomy" id="1538716"/>
    <lineage>
        <taxon>Eukaryota</taxon>
        <taxon>Metazoa</taxon>
        <taxon>Ecdysozoa</taxon>
        <taxon>Nematoda</taxon>
        <taxon>Chromadorea</taxon>
        <taxon>Rhabditida</taxon>
        <taxon>Rhabditina</taxon>
        <taxon>Diplogasteromorpha</taxon>
        <taxon>Diplogasteroidea</taxon>
        <taxon>Neodiplogasteridae</taxon>
        <taxon>Pristionchus</taxon>
    </lineage>
</organism>
<evidence type="ECO:0000256" key="1">
    <source>
        <dbReference type="ARBA" id="ARBA00004555"/>
    </source>
</evidence>
<dbReference type="GO" id="GO:0005829">
    <property type="term" value="C:cytosol"/>
    <property type="evidence" value="ECO:0007669"/>
    <property type="project" value="GOC"/>
</dbReference>
<dbReference type="GO" id="GO:0006891">
    <property type="term" value="P:intra-Golgi vesicle-mediated transport"/>
    <property type="evidence" value="ECO:0007669"/>
    <property type="project" value="TreeGrafter"/>
</dbReference>
<keyword evidence="2" id="KW-0813">Transport</keyword>
<feature type="domain" description="TRAPPC10/Trs130 N-terminal" evidence="5">
    <location>
        <begin position="29"/>
        <end position="313"/>
    </location>
</feature>
<dbReference type="GO" id="GO:1990071">
    <property type="term" value="C:TRAPPII protein complex"/>
    <property type="evidence" value="ECO:0007669"/>
    <property type="project" value="InterPro"/>
</dbReference>
<keyword evidence="7" id="KW-1185">Reference proteome</keyword>
<comment type="subcellular location">
    <subcellularLocation>
        <location evidence="1">Golgi apparatus</location>
    </subcellularLocation>
</comment>
<evidence type="ECO:0000259" key="4">
    <source>
        <dbReference type="Pfam" id="PF12584"/>
    </source>
</evidence>
<gene>
    <name evidence="6" type="ORF">PFISCL1PPCAC_20774</name>
</gene>
<proteinExistence type="predicted"/>
<dbReference type="GO" id="GO:0034498">
    <property type="term" value="P:early endosome to Golgi transport"/>
    <property type="evidence" value="ECO:0007669"/>
    <property type="project" value="TreeGrafter"/>
</dbReference>
<dbReference type="AlphaFoldDB" id="A0AAV5WEN6"/>
<evidence type="ECO:0000256" key="3">
    <source>
        <dbReference type="ARBA" id="ARBA00023034"/>
    </source>
</evidence>
<dbReference type="Pfam" id="PF23036">
    <property type="entry name" value="TRAPPC10_1st"/>
    <property type="match status" value="1"/>
</dbReference>
<comment type="caution">
    <text evidence="6">The sequence shown here is derived from an EMBL/GenBank/DDBJ whole genome shotgun (WGS) entry which is preliminary data.</text>
</comment>
<dbReference type="Pfam" id="PF12584">
    <property type="entry name" value="TRAPPC10"/>
    <property type="match status" value="1"/>
</dbReference>
<dbReference type="InterPro" id="IPR022233">
    <property type="entry name" value="TRAPPC10/Trs130_C"/>
</dbReference>
<evidence type="ECO:0000313" key="7">
    <source>
        <dbReference type="Proteomes" id="UP001432322"/>
    </source>
</evidence>
<protein>
    <submittedName>
        <fullName evidence="6">Uncharacterized protein</fullName>
    </submittedName>
</protein>
<feature type="domain" description="TRAPPC10/Trs130 C-terminal" evidence="4">
    <location>
        <begin position="1011"/>
        <end position="1138"/>
    </location>
</feature>
<evidence type="ECO:0000313" key="6">
    <source>
        <dbReference type="EMBL" id="GMT29477.1"/>
    </source>
</evidence>
<name>A0AAV5WEN6_9BILA</name>
<dbReference type="Proteomes" id="UP001432322">
    <property type="component" value="Unassembled WGS sequence"/>
</dbReference>
<accession>A0AAV5WEN6</accession>
<dbReference type="InterPro" id="IPR045126">
    <property type="entry name" value="TRAPPC10/Trs130"/>
</dbReference>
<keyword evidence="3" id="KW-0333">Golgi apparatus</keyword>
<reference evidence="6" key="1">
    <citation type="submission" date="2023-10" db="EMBL/GenBank/DDBJ databases">
        <title>Genome assembly of Pristionchus species.</title>
        <authorList>
            <person name="Yoshida K."/>
            <person name="Sommer R.J."/>
        </authorList>
    </citation>
    <scope>NUCLEOTIDE SEQUENCE</scope>
    <source>
        <strain evidence="6">RS5133</strain>
    </source>
</reference>
<sequence length="1167" mass="131710">MALSPNSFSLQSADLSTLLRINKGFPFHVTYKGNDTVVYQHALANYFAQNAATWKRHGKFFPYPLVFPLKFIPFDDKHVFTLDSTIEELKGFAFLHVFFINASSADEYRNSIRHTVSEWFAGLSSRPELQWLIVVDTTRAKEKKNRSNLMDKIKTDFSKHHHRLVEVSDGIEHSSFTSLVGAVQTSLLSHLELLTETWERCLKAGRERYVAKDWNLVECVNQEMDYARLFWSMGALDHSLKLFEDLDSFVFFLIVSLADSDSPSLPPWAQRVAEAEMEECPSLLQSMRDTEIRSGTSTVAGIRHLLLAHKLLLTVHLFNTRAQSPKSAPSPGTRCDYAAVLMKYANNTLHGVIEHILVLKSSLSPSRLSCWVIQLVGESLYLSCLLADVNTVESAKEAVAAMHIARFNALLSISTLRSDDQQEERERLLQWLQIVIKRREEEEGKMSKQHRDSALSLLSSALISPSSLEETMLRTHDAASSFLTLSGRRRTAAQMGHQFAQFLTREGKTASALPYYLRFVTSLMEIGESAESMLRVVEEAVDRLHPKEDYERIIRFLLYLIQKTKNEEKREEMAEKMWRELERGKREGLHVIRFSEWTESTGCPCTVRVINRTETSRVVPGESISLSVHISSSISSFVLRNARTRLRFTPLRPSGGGREERPAFDVEYRLAETRLVCVNRDSSSPRSRNEVEEKEGETGLDLLHDGSIDRIDNEGVTIKLEVVASKTGIFTLDYVEISLCSGSFSLLLPPSSVSIERKMLMVIVEETKHSIEFPQGKVLESGVSSCLSLILSSGSLPIPSSHLRLSVEEGERNDVEFMSEDGLWESLVLLSVPPLGKEQKVERQIRICLPIEGETGNEEVIRKIRIDWSGRVFLHILRFSPLFAARFTNSHLESKMLLDLELSRPSSSHWSILPLESTLTIKSPSSYSSDGPIEPTLMYFDKQPIDPRGVSSFTWLATPPSDGPPTVPFKLRLRYRVRAREKEEEMDESVNREYEYRLEGDLELKRVQYEVCSQVLSQQPGAQLCRVGTPCHLLVSIRALSVHETDSLVITVVTDERIWEIGERSKVFTLKESGLGQVSLMVVPLVPGYLPFPSVQLHAATASLRSEDRFWSDSSAESTLAPPLFTFERTAGKQIRVLGASGGGDGGSVSSRGEKRTIKEKLQKLFD</sequence>
<dbReference type="PANTHER" id="PTHR13251:SF3">
    <property type="entry name" value="TRAFFICKING PROTEIN PARTICLE COMPLEX SUBUNIT 10"/>
    <property type="match status" value="1"/>
</dbReference>
<evidence type="ECO:0000256" key="2">
    <source>
        <dbReference type="ARBA" id="ARBA00022448"/>
    </source>
</evidence>
<dbReference type="InterPro" id="IPR056913">
    <property type="entry name" value="TRAPPC10/Trs130_N"/>
</dbReference>
<evidence type="ECO:0000259" key="5">
    <source>
        <dbReference type="Pfam" id="PF23036"/>
    </source>
</evidence>
<dbReference type="PANTHER" id="PTHR13251">
    <property type="entry name" value="EPILEPSY HOLOPROSENCEPHALY CANDIDATE 1/TMEM1"/>
    <property type="match status" value="1"/>
</dbReference>
<dbReference type="EMBL" id="BTSY01000005">
    <property type="protein sequence ID" value="GMT29477.1"/>
    <property type="molecule type" value="Genomic_DNA"/>
</dbReference>